<evidence type="ECO:0000256" key="3">
    <source>
        <dbReference type="ARBA" id="ARBA00022692"/>
    </source>
</evidence>
<comment type="subcellular location">
    <subcellularLocation>
        <location evidence="1">Membrane</location>
    </subcellularLocation>
</comment>
<feature type="non-terminal residue" evidence="6">
    <location>
        <position position="1"/>
    </location>
</feature>
<sequence length="93" mass="10047">NQPQLPNAVPPVFNDRITLSVIVWFCCCPLIGILAILKSFEAKTRYINGDYAGAEASARTAKKLSHAAIICGLILYSVTISVTVVDIVIITKN</sequence>
<proteinExistence type="inferred from homology"/>
<comment type="caution">
    <text evidence="6">The sequence shown here is derived from an EMBL/GenBank/DDBJ whole genome shotgun (WGS) entry which is preliminary data.</text>
</comment>
<keyword evidence="7" id="KW-1185">Reference proteome</keyword>
<evidence type="ECO:0000256" key="4">
    <source>
        <dbReference type="ARBA" id="ARBA00022989"/>
    </source>
</evidence>
<accession>A0A7D9EI44</accession>
<evidence type="ECO:0000313" key="7">
    <source>
        <dbReference type="Proteomes" id="UP001152795"/>
    </source>
</evidence>
<dbReference type="AlphaFoldDB" id="A0A7D9EI44"/>
<evidence type="ECO:0000256" key="5">
    <source>
        <dbReference type="ARBA" id="ARBA00023136"/>
    </source>
</evidence>
<organism evidence="6 7">
    <name type="scientific">Paramuricea clavata</name>
    <name type="common">Red gorgonian</name>
    <name type="synonym">Violescent sea-whip</name>
    <dbReference type="NCBI Taxonomy" id="317549"/>
    <lineage>
        <taxon>Eukaryota</taxon>
        <taxon>Metazoa</taxon>
        <taxon>Cnidaria</taxon>
        <taxon>Anthozoa</taxon>
        <taxon>Octocorallia</taxon>
        <taxon>Malacalcyonacea</taxon>
        <taxon>Plexauridae</taxon>
        <taxon>Paramuricea</taxon>
    </lineage>
</organism>
<dbReference type="InterPro" id="IPR007593">
    <property type="entry name" value="CD225/Dispanin_fam"/>
</dbReference>
<dbReference type="InterPro" id="IPR051423">
    <property type="entry name" value="CD225/Dispanin"/>
</dbReference>
<comment type="similarity">
    <text evidence="2">Belongs to the CD225/Dispanin family.</text>
</comment>
<dbReference type="GO" id="GO:0016020">
    <property type="term" value="C:membrane"/>
    <property type="evidence" value="ECO:0007669"/>
    <property type="project" value="UniProtKB-SubCell"/>
</dbReference>
<evidence type="ECO:0000256" key="1">
    <source>
        <dbReference type="ARBA" id="ARBA00004370"/>
    </source>
</evidence>
<evidence type="ECO:0000313" key="6">
    <source>
        <dbReference type="EMBL" id="CAB4009009.1"/>
    </source>
</evidence>
<name>A0A7D9EI44_PARCT</name>
<reference evidence="6" key="1">
    <citation type="submission" date="2020-04" db="EMBL/GenBank/DDBJ databases">
        <authorList>
            <person name="Alioto T."/>
            <person name="Alioto T."/>
            <person name="Gomez Garrido J."/>
        </authorList>
    </citation>
    <scope>NUCLEOTIDE SEQUENCE</scope>
    <source>
        <strain evidence="6">A484AB</strain>
    </source>
</reference>
<gene>
    <name evidence="6" type="ORF">PACLA_8A062815</name>
</gene>
<keyword evidence="3" id="KW-0812">Transmembrane</keyword>
<keyword evidence="4" id="KW-1133">Transmembrane helix</keyword>
<dbReference type="OrthoDB" id="6083617at2759"/>
<dbReference type="PANTHER" id="PTHR14948">
    <property type="entry name" value="NG5"/>
    <property type="match status" value="1"/>
</dbReference>
<protein>
    <submittedName>
        <fullName evidence="6">CD225 dispanin family</fullName>
    </submittedName>
</protein>
<keyword evidence="5" id="KW-0472">Membrane</keyword>
<evidence type="ECO:0000256" key="2">
    <source>
        <dbReference type="ARBA" id="ARBA00006843"/>
    </source>
</evidence>
<dbReference type="Proteomes" id="UP001152795">
    <property type="component" value="Unassembled WGS sequence"/>
</dbReference>
<dbReference type="EMBL" id="CACRXK020006299">
    <property type="protein sequence ID" value="CAB4009009.1"/>
    <property type="molecule type" value="Genomic_DNA"/>
</dbReference>
<dbReference type="Pfam" id="PF04505">
    <property type="entry name" value="CD225"/>
    <property type="match status" value="1"/>
</dbReference>
<dbReference type="PANTHER" id="PTHR14948:SF25">
    <property type="entry name" value="DUF4190 DOMAIN-CONTAINING PROTEIN"/>
    <property type="match status" value="1"/>
</dbReference>